<dbReference type="PANTHER" id="PTHR30535">
    <property type="entry name" value="VITAMIN B12-BINDING PROTEIN"/>
    <property type="match status" value="1"/>
</dbReference>
<keyword evidence="4" id="KW-1185">Reference proteome</keyword>
<keyword evidence="1" id="KW-0732">Signal</keyword>
<dbReference type="Gene3D" id="3.40.50.1980">
    <property type="entry name" value="Nitrogenase molybdenum iron protein domain"/>
    <property type="match status" value="2"/>
</dbReference>
<dbReference type="AlphaFoldDB" id="A0A1G7M3N1"/>
<accession>A0A1G7M3N1</accession>
<sequence length="283" mass="29932">MTRARRTAAALLLTLTVATAAPAGSPAVAAPGRVVSLNLCTDLLALRLLPRERIASVSALAADAGYSPMAERAQGIPVNHGRAEEVLRFEPDLVLAGAFRQRSTVRLLRRLGHEVVTLAPPRSIEDVRRQIRRVAKVLDVRPRGEAMIRRFDARIAHASPATAAAGATAAIYQPNGVTVGANQLPHAALKAAGLTNVAAEMGLDGMVPLSLEKLVTAEPDVLVLPASAQNAASQAAAVLDHPALRAVRARARVVRIPRRLWTCGGPQLAEAVTRLARARREVP</sequence>
<dbReference type="EMBL" id="FNCE01000001">
    <property type="protein sequence ID" value="SDF56273.1"/>
    <property type="molecule type" value="Genomic_DNA"/>
</dbReference>
<evidence type="ECO:0000313" key="3">
    <source>
        <dbReference type="EMBL" id="SDF56273.1"/>
    </source>
</evidence>
<gene>
    <name evidence="3" type="ORF">SAMN05216241_101468</name>
</gene>
<dbReference type="STRING" id="1082479.SAMN05216241_101468"/>
<dbReference type="PROSITE" id="PS50983">
    <property type="entry name" value="FE_B12_PBP"/>
    <property type="match status" value="1"/>
</dbReference>
<name>A0A1G7M3N1_9PROT</name>
<dbReference type="SUPFAM" id="SSF53807">
    <property type="entry name" value="Helical backbone' metal receptor"/>
    <property type="match status" value="1"/>
</dbReference>
<proteinExistence type="predicted"/>
<dbReference type="OrthoDB" id="1632039at2"/>
<evidence type="ECO:0000313" key="4">
    <source>
        <dbReference type="Proteomes" id="UP000199415"/>
    </source>
</evidence>
<dbReference type="InterPro" id="IPR002491">
    <property type="entry name" value="ABC_transptr_periplasmic_BD"/>
</dbReference>
<dbReference type="PANTHER" id="PTHR30535:SF34">
    <property type="entry name" value="MOLYBDATE-BINDING PROTEIN MOLA"/>
    <property type="match status" value="1"/>
</dbReference>
<feature type="signal peptide" evidence="1">
    <location>
        <begin position="1"/>
        <end position="20"/>
    </location>
</feature>
<evidence type="ECO:0000256" key="1">
    <source>
        <dbReference type="SAM" id="SignalP"/>
    </source>
</evidence>
<dbReference type="Proteomes" id="UP000199415">
    <property type="component" value="Unassembled WGS sequence"/>
</dbReference>
<dbReference type="GO" id="GO:0071281">
    <property type="term" value="P:cellular response to iron ion"/>
    <property type="evidence" value="ECO:0007669"/>
    <property type="project" value="TreeGrafter"/>
</dbReference>
<dbReference type="InterPro" id="IPR050902">
    <property type="entry name" value="ABC_Transporter_SBP"/>
</dbReference>
<feature type="domain" description="Fe/B12 periplasmic-binding" evidence="2">
    <location>
        <begin position="33"/>
        <end position="283"/>
    </location>
</feature>
<evidence type="ECO:0000259" key="2">
    <source>
        <dbReference type="PROSITE" id="PS50983"/>
    </source>
</evidence>
<dbReference type="Pfam" id="PF01497">
    <property type="entry name" value="Peripla_BP_2"/>
    <property type="match status" value="1"/>
</dbReference>
<protein>
    <submittedName>
        <fullName evidence="3">Iron complex transport system substrate-binding protein</fullName>
    </submittedName>
</protein>
<reference evidence="3 4" key="1">
    <citation type="submission" date="2016-10" db="EMBL/GenBank/DDBJ databases">
        <authorList>
            <person name="de Groot N.N."/>
        </authorList>
    </citation>
    <scope>NUCLEOTIDE SEQUENCE [LARGE SCALE GENOMIC DNA]</scope>
    <source>
        <strain evidence="3 4">DSM 25584</strain>
    </source>
</reference>
<feature type="chain" id="PRO_5011620586" evidence="1">
    <location>
        <begin position="21"/>
        <end position="283"/>
    </location>
</feature>
<organism evidence="3 4">
    <name type="scientific">Limimonas halophila</name>
    <dbReference type="NCBI Taxonomy" id="1082479"/>
    <lineage>
        <taxon>Bacteria</taxon>
        <taxon>Pseudomonadati</taxon>
        <taxon>Pseudomonadota</taxon>
        <taxon>Alphaproteobacteria</taxon>
        <taxon>Rhodospirillales</taxon>
        <taxon>Rhodovibrionaceae</taxon>
        <taxon>Limimonas</taxon>
    </lineage>
</organism>